<dbReference type="PANTHER" id="PTHR46278:SF2">
    <property type="entry name" value="ASPARTATE-SEMIALDEHYDE DEHYDROGENASE"/>
    <property type="match status" value="1"/>
</dbReference>
<feature type="binding site" evidence="15">
    <location>
        <position position="308"/>
    </location>
    <ligand>
        <name>NADP(+)</name>
        <dbReference type="ChEBI" id="CHEBI:58349"/>
    </ligand>
</feature>
<keyword evidence="12 15" id="KW-0457">Lysine biosynthesis</keyword>
<dbReference type="GO" id="GO:0051287">
    <property type="term" value="F:NAD binding"/>
    <property type="evidence" value="ECO:0007669"/>
    <property type="project" value="InterPro"/>
</dbReference>
<evidence type="ECO:0000256" key="1">
    <source>
        <dbReference type="ARBA" id="ARBA00005021"/>
    </source>
</evidence>
<dbReference type="OrthoDB" id="9805684at2"/>
<comment type="pathway">
    <text evidence="2 15">Amino-acid biosynthesis; L-lysine biosynthesis via DAP pathway; (S)-tetrahydrodipicolinate from L-aspartate: step 2/4.</text>
</comment>
<dbReference type="NCBIfam" id="TIGR01296">
    <property type="entry name" value="asd_B"/>
    <property type="match status" value="1"/>
</dbReference>
<dbReference type="PANTHER" id="PTHR46278">
    <property type="entry name" value="DEHYDROGENASE, PUTATIVE-RELATED"/>
    <property type="match status" value="1"/>
</dbReference>
<evidence type="ECO:0000256" key="13">
    <source>
        <dbReference type="ARBA" id="ARBA00023167"/>
    </source>
</evidence>
<dbReference type="InterPro" id="IPR012080">
    <property type="entry name" value="Asp_semialdehyde_DH"/>
</dbReference>
<dbReference type="NCBIfam" id="NF011456">
    <property type="entry name" value="PRK14874.1"/>
    <property type="match status" value="1"/>
</dbReference>
<dbReference type="EC" id="1.2.1.11" evidence="6 15"/>
<organism evidence="18 19">
    <name type="scientific">Cytophaga hutchinsonii (strain ATCC 33406 / DSM 1761 / CIP 103989 / NBRC 15051 / NCIMB 9469 / D465)</name>
    <dbReference type="NCBI Taxonomy" id="269798"/>
    <lineage>
        <taxon>Bacteria</taxon>
        <taxon>Pseudomonadati</taxon>
        <taxon>Bacteroidota</taxon>
        <taxon>Cytophagia</taxon>
        <taxon>Cytophagales</taxon>
        <taxon>Cytophagaceae</taxon>
        <taxon>Cytophaga</taxon>
    </lineage>
</organism>
<dbReference type="InterPro" id="IPR000534">
    <property type="entry name" value="Semialdehyde_DH_NAD-bd"/>
</dbReference>
<dbReference type="GO" id="GO:0019877">
    <property type="term" value="P:diaminopimelate biosynthetic process"/>
    <property type="evidence" value="ECO:0007669"/>
    <property type="project" value="UniProtKB-UniRule"/>
</dbReference>
<evidence type="ECO:0000256" key="3">
    <source>
        <dbReference type="ARBA" id="ARBA00005097"/>
    </source>
</evidence>
<dbReference type="PIRSF" id="PIRSF000148">
    <property type="entry name" value="ASA_dh"/>
    <property type="match status" value="1"/>
</dbReference>
<keyword evidence="9 15" id="KW-0521">NADP</keyword>
<evidence type="ECO:0000256" key="12">
    <source>
        <dbReference type="ARBA" id="ARBA00023154"/>
    </source>
</evidence>
<feature type="binding site" evidence="15">
    <location>
        <position position="153"/>
    </location>
    <ligand>
        <name>substrate</name>
    </ligand>
</feature>
<protein>
    <recommendedName>
        <fullName evidence="6 15">Aspartate-semialdehyde dehydrogenase</fullName>
        <shortName evidence="15">ASA dehydrogenase</shortName>
        <shortName evidence="15">ASADH</shortName>
        <ecNumber evidence="6 15">1.2.1.11</ecNumber>
    </recommendedName>
    <alternativeName>
        <fullName evidence="15">Aspartate-beta-semialdehyde dehydrogenase</fullName>
    </alternativeName>
</protein>
<evidence type="ECO:0000256" key="15">
    <source>
        <dbReference type="HAMAP-Rule" id="MF_02121"/>
    </source>
</evidence>
<dbReference type="CDD" id="cd18131">
    <property type="entry name" value="ASADH_C_bac_euk_like"/>
    <property type="match status" value="1"/>
</dbReference>
<evidence type="ECO:0000259" key="17">
    <source>
        <dbReference type="SMART" id="SM00859"/>
    </source>
</evidence>
<evidence type="ECO:0000256" key="9">
    <source>
        <dbReference type="ARBA" id="ARBA00022857"/>
    </source>
</evidence>
<dbReference type="SMART" id="SM00859">
    <property type="entry name" value="Semialdhyde_dh"/>
    <property type="match status" value="1"/>
</dbReference>
<feature type="active site" description="Proton acceptor" evidence="15 16">
    <location>
        <position position="235"/>
    </location>
</feature>
<evidence type="ECO:0000256" key="11">
    <source>
        <dbReference type="ARBA" id="ARBA00023002"/>
    </source>
</evidence>
<comment type="similarity">
    <text evidence="4 15">Belongs to the aspartate-semialdehyde dehydrogenase family.</text>
</comment>
<feature type="active site" description="Acyl-thioester intermediate" evidence="15 16">
    <location>
        <position position="126"/>
    </location>
</feature>
<dbReference type="UniPathway" id="UPA00050">
    <property type="reaction ID" value="UER00463"/>
</dbReference>
<accession>A0A6N4SME2</accession>
<evidence type="ECO:0000256" key="8">
    <source>
        <dbReference type="ARBA" id="ARBA00022697"/>
    </source>
</evidence>
<sequence>MKVAVVGATGLVGTQMLNVLKERNFPITELIPVASEKSVGKEVEYNGNKYKVVTAETAIAMKPEIAVFSAGGGTSLELAPLFAAAGTTVIDNSSAWRMDPTKKLVVPEVNANVLTKEDKIIANPNCSTIQMVVVLEPLHKKYKIKRVVVSTYQSVTGTGKKAVDQLFDERKGIMNGVKAYPYQIDLNLLPHIDVFQENGYTKEEMKMILETNKIMGDDSIKVTATTVRVPVIGGHSESVNIEFENDFDVNEVKELLSKAPGIIVKDNPSKLEYPTPMDAHNRDEVFVGRIRRDESQPKTLNLWIVADNLRKGAATNAVQIAEYLVANKLV</sequence>
<comment type="subunit">
    <text evidence="5 15">Homodimer.</text>
</comment>
<dbReference type="GO" id="GO:0050661">
    <property type="term" value="F:NADP binding"/>
    <property type="evidence" value="ECO:0007669"/>
    <property type="project" value="UniProtKB-UniRule"/>
</dbReference>
<feature type="binding site" evidence="15">
    <location>
        <position position="97"/>
    </location>
    <ligand>
        <name>phosphate</name>
        <dbReference type="ChEBI" id="CHEBI:43474"/>
    </ligand>
</feature>
<dbReference type="UniPathway" id="UPA00051">
    <property type="reaction ID" value="UER00464"/>
</dbReference>
<dbReference type="GO" id="GO:0071266">
    <property type="term" value="P:'de novo' L-methionine biosynthetic process"/>
    <property type="evidence" value="ECO:0007669"/>
    <property type="project" value="UniProtKB-UniRule"/>
</dbReference>
<keyword evidence="8 15" id="KW-0791">Threonine biosynthesis</keyword>
<comment type="function">
    <text evidence="15">Catalyzes the NADPH-dependent formation of L-aspartate-semialdehyde (L-ASA) by the reductive dephosphorylation of L-aspartyl-4-phosphate.</text>
</comment>
<dbReference type="CDD" id="cd02316">
    <property type="entry name" value="VcASADH2_like_N"/>
    <property type="match status" value="1"/>
</dbReference>
<dbReference type="GO" id="GO:0009088">
    <property type="term" value="P:threonine biosynthetic process"/>
    <property type="evidence" value="ECO:0007669"/>
    <property type="project" value="UniProtKB-UniRule"/>
</dbReference>
<dbReference type="SUPFAM" id="SSF51735">
    <property type="entry name" value="NAD(P)-binding Rossmann-fold domains"/>
    <property type="match status" value="1"/>
</dbReference>
<dbReference type="RefSeq" id="WP_011583548.1">
    <property type="nucleotide sequence ID" value="NC_008255.1"/>
</dbReference>
<dbReference type="GO" id="GO:0046983">
    <property type="term" value="F:protein dimerization activity"/>
    <property type="evidence" value="ECO:0007669"/>
    <property type="project" value="InterPro"/>
</dbReference>
<dbReference type="Pfam" id="PF02774">
    <property type="entry name" value="Semialdhyde_dhC"/>
    <property type="match status" value="1"/>
</dbReference>
<dbReference type="Gene3D" id="3.30.360.10">
    <property type="entry name" value="Dihydrodipicolinate Reductase, domain 2"/>
    <property type="match status" value="1"/>
</dbReference>
<keyword evidence="19" id="KW-1185">Reference proteome</keyword>
<evidence type="ECO:0000256" key="6">
    <source>
        <dbReference type="ARBA" id="ARBA00013120"/>
    </source>
</evidence>
<dbReference type="GO" id="GO:0009089">
    <property type="term" value="P:lysine biosynthetic process via diaminopimelate"/>
    <property type="evidence" value="ECO:0007669"/>
    <property type="project" value="UniProtKB-UniRule"/>
</dbReference>
<proteinExistence type="inferred from homology"/>
<evidence type="ECO:0000313" key="19">
    <source>
        <dbReference type="Proteomes" id="UP000001822"/>
    </source>
</evidence>
<evidence type="ECO:0000256" key="4">
    <source>
        <dbReference type="ARBA" id="ARBA00010584"/>
    </source>
</evidence>
<dbReference type="InterPro" id="IPR012280">
    <property type="entry name" value="Semialdhyde_DH_dimer_dom"/>
</dbReference>
<comment type="catalytic activity">
    <reaction evidence="14 15">
        <text>L-aspartate 4-semialdehyde + phosphate + NADP(+) = 4-phospho-L-aspartate + NADPH + H(+)</text>
        <dbReference type="Rhea" id="RHEA:24284"/>
        <dbReference type="ChEBI" id="CHEBI:15378"/>
        <dbReference type="ChEBI" id="CHEBI:43474"/>
        <dbReference type="ChEBI" id="CHEBI:57535"/>
        <dbReference type="ChEBI" id="CHEBI:57783"/>
        <dbReference type="ChEBI" id="CHEBI:58349"/>
        <dbReference type="ChEBI" id="CHEBI:537519"/>
        <dbReference type="EC" id="1.2.1.11"/>
    </reaction>
</comment>
<comment type="caution">
    <text evidence="15">Lacks conserved residue(s) required for the propagation of feature annotation.</text>
</comment>
<dbReference type="InterPro" id="IPR005986">
    <property type="entry name" value="Asp_semialdehyde_DH_beta"/>
</dbReference>
<comment type="pathway">
    <text evidence="1 15">Amino-acid biosynthesis; L-methionine biosynthesis via de novo pathway; L-homoserine from L-aspartate: step 2/3.</text>
</comment>
<evidence type="ECO:0000256" key="10">
    <source>
        <dbReference type="ARBA" id="ARBA00022915"/>
    </source>
</evidence>
<keyword evidence="7 15" id="KW-0028">Amino-acid biosynthesis</keyword>
<evidence type="ECO:0000256" key="16">
    <source>
        <dbReference type="PIRSR" id="PIRSR000148-1"/>
    </source>
</evidence>
<dbReference type="Pfam" id="PF01118">
    <property type="entry name" value="Semialdhyde_dh"/>
    <property type="match status" value="1"/>
</dbReference>
<evidence type="ECO:0000256" key="7">
    <source>
        <dbReference type="ARBA" id="ARBA00022605"/>
    </source>
</evidence>
<evidence type="ECO:0000256" key="2">
    <source>
        <dbReference type="ARBA" id="ARBA00005076"/>
    </source>
</evidence>
<evidence type="ECO:0000313" key="18">
    <source>
        <dbReference type="EMBL" id="ABG57432.1"/>
    </source>
</evidence>
<dbReference type="UniPathway" id="UPA00034">
    <property type="reaction ID" value="UER00016"/>
</dbReference>
<dbReference type="Gene3D" id="3.40.50.720">
    <property type="entry name" value="NAD(P)-binding Rossmann-like Domain"/>
    <property type="match status" value="1"/>
</dbReference>
<keyword evidence="11 15" id="KW-0560">Oxidoreductase</keyword>
<gene>
    <name evidence="15 18" type="primary">asd</name>
    <name evidence="18" type="ordered locus">CHU_0139</name>
</gene>
<feature type="binding site" evidence="15">
    <location>
        <begin position="37"/>
        <end position="38"/>
    </location>
    <ligand>
        <name>NADP(+)</name>
        <dbReference type="ChEBI" id="CHEBI:58349"/>
    </ligand>
</feature>
<feature type="domain" description="Semialdehyde dehydrogenase NAD-binding" evidence="17">
    <location>
        <begin position="2"/>
        <end position="117"/>
    </location>
</feature>
<reference evidence="18 19" key="1">
    <citation type="journal article" date="2007" name="Appl. Environ. Microbiol.">
        <title>Genome sequence of the cellulolytic gliding bacterium Cytophaga hutchinsonii.</title>
        <authorList>
            <person name="Xie G."/>
            <person name="Bruce D.C."/>
            <person name="Challacombe J.F."/>
            <person name="Chertkov O."/>
            <person name="Detter J.C."/>
            <person name="Gilna P."/>
            <person name="Han C.S."/>
            <person name="Lucas S."/>
            <person name="Misra M."/>
            <person name="Myers G.L."/>
            <person name="Richardson P."/>
            <person name="Tapia R."/>
            <person name="Thayer N."/>
            <person name="Thompson L.S."/>
            <person name="Brettin T.S."/>
            <person name="Henrissat B."/>
            <person name="Wilson D.B."/>
            <person name="McBride M.J."/>
        </authorList>
    </citation>
    <scope>NUCLEOTIDE SEQUENCE [LARGE SCALE GENOMIC DNA]</scope>
    <source>
        <strain evidence="19">ATCC 33406 / DSM 1761 / CIP 103989 / NBRC 15051 / NCIMB 9469 / D465</strain>
    </source>
</reference>
<evidence type="ECO:0000256" key="5">
    <source>
        <dbReference type="ARBA" id="ARBA00011738"/>
    </source>
</evidence>
<evidence type="ECO:0000256" key="14">
    <source>
        <dbReference type="ARBA" id="ARBA00047891"/>
    </source>
</evidence>
<feature type="binding site" evidence="15">
    <location>
        <begin position="9"/>
        <end position="12"/>
    </location>
    <ligand>
        <name>NADP(+)</name>
        <dbReference type="ChEBI" id="CHEBI:58349"/>
    </ligand>
</feature>
<name>A0A6N4SME2_CYTH3</name>
<dbReference type="GO" id="GO:0004073">
    <property type="term" value="F:aspartate-semialdehyde dehydrogenase activity"/>
    <property type="evidence" value="ECO:0007669"/>
    <property type="project" value="UniProtKB-UniRule"/>
</dbReference>
<dbReference type="GO" id="GO:0009097">
    <property type="term" value="P:isoleucine biosynthetic process"/>
    <property type="evidence" value="ECO:0007669"/>
    <property type="project" value="UniProtKB-UniRule"/>
</dbReference>
<keyword evidence="13 15" id="KW-0486">Methionine biosynthesis</keyword>
<dbReference type="SUPFAM" id="SSF55347">
    <property type="entry name" value="Glyceraldehyde-3-phosphate dehydrogenase-like, C-terminal domain"/>
    <property type="match status" value="1"/>
</dbReference>
<dbReference type="Proteomes" id="UP000001822">
    <property type="component" value="Chromosome"/>
</dbReference>
<dbReference type="KEGG" id="chu:CHU_0139"/>
<dbReference type="EMBL" id="CP000383">
    <property type="protein sequence ID" value="ABG57432.1"/>
    <property type="molecule type" value="Genomic_DNA"/>
</dbReference>
<dbReference type="InterPro" id="IPR036291">
    <property type="entry name" value="NAD(P)-bd_dom_sf"/>
</dbReference>
<dbReference type="AlphaFoldDB" id="A0A6N4SME2"/>
<keyword evidence="10 15" id="KW-0220">Diaminopimelate biosynthesis</keyword>
<dbReference type="HAMAP" id="MF_02121">
    <property type="entry name" value="ASADH"/>
    <property type="match status" value="1"/>
</dbReference>
<feature type="binding site" evidence="15">
    <location>
        <position position="228"/>
    </location>
    <ligand>
        <name>substrate</name>
    </ligand>
</feature>
<comment type="pathway">
    <text evidence="3 15">Amino-acid biosynthesis; L-threonine biosynthesis; L-threonine from L-aspartate: step 2/5.</text>
</comment>